<dbReference type="AlphaFoldDB" id="A0A7J6WAC3"/>
<feature type="non-terminal residue" evidence="9">
    <location>
        <position position="1"/>
    </location>
</feature>
<proteinExistence type="inferred from homology"/>
<keyword evidence="5" id="KW-0479">Metal-binding</keyword>
<dbReference type="GO" id="GO:0005634">
    <property type="term" value="C:nucleus"/>
    <property type="evidence" value="ECO:0007669"/>
    <property type="project" value="UniProtKB-SubCell"/>
</dbReference>
<evidence type="ECO:0000256" key="5">
    <source>
        <dbReference type="ARBA" id="ARBA00022723"/>
    </source>
</evidence>
<dbReference type="GO" id="GO:0046872">
    <property type="term" value="F:metal ion binding"/>
    <property type="evidence" value="ECO:0007669"/>
    <property type="project" value="UniProtKB-KW"/>
</dbReference>
<gene>
    <name evidence="9" type="ORF">FRX31_016511</name>
</gene>
<organism evidence="9 10">
    <name type="scientific">Thalictrum thalictroides</name>
    <name type="common">Rue-anemone</name>
    <name type="synonym">Anemone thalictroides</name>
    <dbReference type="NCBI Taxonomy" id="46969"/>
    <lineage>
        <taxon>Eukaryota</taxon>
        <taxon>Viridiplantae</taxon>
        <taxon>Streptophyta</taxon>
        <taxon>Embryophyta</taxon>
        <taxon>Tracheophyta</taxon>
        <taxon>Spermatophyta</taxon>
        <taxon>Magnoliopsida</taxon>
        <taxon>Ranunculales</taxon>
        <taxon>Ranunculaceae</taxon>
        <taxon>Thalictroideae</taxon>
        <taxon>Thalictrum</taxon>
    </lineage>
</organism>
<evidence type="ECO:0000256" key="4">
    <source>
        <dbReference type="ARBA" id="ARBA00022722"/>
    </source>
</evidence>
<keyword evidence="7" id="KW-0539">Nucleus</keyword>
<accession>A0A7J6WAC3</accession>
<sequence>DAVGTVDGTHIEANISLNDQPSYRNRKGFISQNVLVACTFDMKFTYVMVGFEGSAHDGRLLRSVVAPRERRLTVPTGNI</sequence>
<evidence type="ECO:0000256" key="6">
    <source>
        <dbReference type="ARBA" id="ARBA00022801"/>
    </source>
</evidence>
<keyword evidence="4" id="KW-0540">Nuclease</keyword>
<evidence type="ECO:0000259" key="8">
    <source>
        <dbReference type="Pfam" id="PF13359"/>
    </source>
</evidence>
<evidence type="ECO:0000256" key="3">
    <source>
        <dbReference type="ARBA" id="ARBA00006958"/>
    </source>
</evidence>
<dbReference type="PANTHER" id="PTHR22930:SF259">
    <property type="entry name" value="OS08G0106900 PROTEIN"/>
    <property type="match status" value="1"/>
</dbReference>
<feature type="domain" description="DDE Tnp4" evidence="8">
    <location>
        <begin position="6"/>
        <end position="64"/>
    </location>
</feature>
<dbReference type="InterPro" id="IPR045249">
    <property type="entry name" value="HARBI1-like"/>
</dbReference>
<dbReference type="PANTHER" id="PTHR22930">
    <property type="match status" value="1"/>
</dbReference>
<protein>
    <submittedName>
        <fullName evidence="9">Nuclease</fullName>
    </submittedName>
</protein>
<name>A0A7J6WAC3_THATH</name>
<comment type="cofactor">
    <cofactor evidence="1">
        <name>a divalent metal cation</name>
        <dbReference type="ChEBI" id="CHEBI:60240"/>
    </cofactor>
</comment>
<keyword evidence="10" id="KW-1185">Reference proteome</keyword>
<comment type="similarity">
    <text evidence="3">Belongs to the HARBI1 family.</text>
</comment>
<comment type="caution">
    <text evidence="9">The sequence shown here is derived from an EMBL/GenBank/DDBJ whole genome shotgun (WGS) entry which is preliminary data.</text>
</comment>
<dbReference type="GO" id="GO:0016787">
    <property type="term" value="F:hydrolase activity"/>
    <property type="evidence" value="ECO:0007669"/>
    <property type="project" value="UniProtKB-KW"/>
</dbReference>
<dbReference type="OrthoDB" id="682491at2759"/>
<evidence type="ECO:0000313" key="9">
    <source>
        <dbReference type="EMBL" id="KAF5193903.1"/>
    </source>
</evidence>
<dbReference type="InterPro" id="IPR027806">
    <property type="entry name" value="HARBI1_dom"/>
</dbReference>
<dbReference type="GO" id="GO:0004518">
    <property type="term" value="F:nuclease activity"/>
    <property type="evidence" value="ECO:0007669"/>
    <property type="project" value="UniProtKB-KW"/>
</dbReference>
<dbReference type="Proteomes" id="UP000554482">
    <property type="component" value="Unassembled WGS sequence"/>
</dbReference>
<evidence type="ECO:0000256" key="1">
    <source>
        <dbReference type="ARBA" id="ARBA00001968"/>
    </source>
</evidence>
<comment type="subcellular location">
    <subcellularLocation>
        <location evidence="2">Nucleus</location>
    </subcellularLocation>
</comment>
<evidence type="ECO:0000256" key="2">
    <source>
        <dbReference type="ARBA" id="ARBA00004123"/>
    </source>
</evidence>
<reference evidence="9 10" key="1">
    <citation type="submission" date="2020-06" db="EMBL/GenBank/DDBJ databases">
        <title>Transcriptomic and genomic resources for Thalictrum thalictroides and T. hernandezii: Facilitating candidate gene discovery in an emerging model plant lineage.</title>
        <authorList>
            <person name="Arias T."/>
            <person name="Riano-Pachon D.M."/>
            <person name="Di Stilio V.S."/>
        </authorList>
    </citation>
    <scope>NUCLEOTIDE SEQUENCE [LARGE SCALE GENOMIC DNA]</scope>
    <source>
        <strain evidence="10">cv. WT478/WT964</strain>
        <tissue evidence="9">Leaves</tissue>
    </source>
</reference>
<evidence type="ECO:0000256" key="7">
    <source>
        <dbReference type="ARBA" id="ARBA00023242"/>
    </source>
</evidence>
<keyword evidence="6" id="KW-0378">Hydrolase</keyword>
<evidence type="ECO:0000313" key="10">
    <source>
        <dbReference type="Proteomes" id="UP000554482"/>
    </source>
</evidence>
<dbReference type="EMBL" id="JABWDY010019469">
    <property type="protein sequence ID" value="KAF5193903.1"/>
    <property type="molecule type" value="Genomic_DNA"/>
</dbReference>
<dbReference type="Pfam" id="PF13359">
    <property type="entry name" value="DDE_Tnp_4"/>
    <property type="match status" value="1"/>
</dbReference>